<sequence length="134" mass="15043">MATHEALEFVTEMTASELHWIGLRLAYRLHLVCPNTPPARPRSEHMGPPPMLRPGSLRPVLACLSPVSNACRPWNSIPCVKRAVAMSKWCASERKQLQIMMGFGICKRVQLDGFLLFSILQVSHEEQSLSFLST</sequence>
<protein>
    <submittedName>
        <fullName evidence="1">Uncharacterized protein</fullName>
    </submittedName>
</protein>
<keyword evidence="2" id="KW-1185">Reference proteome</keyword>
<reference evidence="1 2" key="1">
    <citation type="submission" date="2020-06" db="EMBL/GenBank/DDBJ databases">
        <title>WGS assembly of Ceratodon purpureus strain R40.</title>
        <authorList>
            <person name="Carey S.B."/>
            <person name="Jenkins J."/>
            <person name="Shu S."/>
            <person name="Lovell J.T."/>
            <person name="Sreedasyam A."/>
            <person name="Maumus F."/>
            <person name="Tiley G.P."/>
            <person name="Fernandez-Pozo N."/>
            <person name="Barry K."/>
            <person name="Chen C."/>
            <person name="Wang M."/>
            <person name="Lipzen A."/>
            <person name="Daum C."/>
            <person name="Saski C.A."/>
            <person name="Payton A.C."/>
            <person name="Mcbreen J.C."/>
            <person name="Conrad R.E."/>
            <person name="Kollar L.M."/>
            <person name="Olsson S."/>
            <person name="Huttunen S."/>
            <person name="Landis J.B."/>
            <person name="Wickett N.J."/>
            <person name="Johnson M.G."/>
            <person name="Rensing S.A."/>
            <person name="Grimwood J."/>
            <person name="Schmutz J."/>
            <person name="Mcdaniel S.F."/>
        </authorList>
    </citation>
    <scope>NUCLEOTIDE SEQUENCE [LARGE SCALE GENOMIC DNA]</scope>
    <source>
        <strain evidence="1 2">R40</strain>
    </source>
</reference>
<dbReference type="EMBL" id="CM026432">
    <property type="protein sequence ID" value="KAG0556359.1"/>
    <property type="molecule type" value="Genomic_DNA"/>
</dbReference>
<accession>A0A8T0GE25</accession>
<name>A0A8T0GE25_CERPU</name>
<evidence type="ECO:0000313" key="2">
    <source>
        <dbReference type="Proteomes" id="UP000822688"/>
    </source>
</evidence>
<comment type="caution">
    <text evidence="1">The sequence shown here is derived from an EMBL/GenBank/DDBJ whole genome shotgun (WGS) entry which is preliminary data.</text>
</comment>
<proteinExistence type="predicted"/>
<organism evidence="1 2">
    <name type="scientific">Ceratodon purpureus</name>
    <name type="common">Fire moss</name>
    <name type="synonym">Dicranum purpureum</name>
    <dbReference type="NCBI Taxonomy" id="3225"/>
    <lineage>
        <taxon>Eukaryota</taxon>
        <taxon>Viridiplantae</taxon>
        <taxon>Streptophyta</taxon>
        <taxon>Embryophyta</taxon>
        <taxon>Bryophyta</taxon>
        <taxon>Bryophytina</taxon>
        <taxon>Bryopsida</taxon>
        <taxon>Dicranidae</taxon>
        <taxon>Pseudoditrichales</taxon>
        <taxon>Ditrichaceae</taxon>
        <taxon>Ceratodon</taxon>
    </lineage>
</organism>
<evidence type="ECO:0000313" key="1">
    <source>
        <dbReference type="EMBL" id="KAG0556359.1"/>
    </source>
</evidence>
<dbReference type="AlphaFoldDB" id="A0A8T0GE25"/>
<gene>
    <name evidence="1" type="ORF">KC19_11G047300</name>
</gene>
<dbReference type="Proteomes" id="UP000822688">
    <property type="component" value="Chromosome 11"/>
</dbReference>